<dbReference type="AlphaFoldDB" id="A0AAF0BG29"/>
<feature type="signal peptide" evidence="1">
    <location>
        <begin position="1"/>
        <end position="24"/>
    </location>
</feature>
<evidence type="ECO:0000313" key="2">
    <source>
        <dbReference type="EMBL" id="WCL53113.1"/>
    </source>
</evidence>
<name>A0AAF0BG29_9PROT</name>
<proteinExistence type="predicted"/>
<dbReference type="Proteomes" id="UP001217500">
    <property type="component" value="Chromosome"/>
</dbReference>
<evidence type="ECO:0000313" key="3">
    <source>
        <dbReference type="Proteomes" id="UP001217500"/>
    </source>
</evidence>
<accession>A0AAF0BG29</accession>
<organism evidence="2 3">
    <name type="scientific">Gimibacter soli</name>
    <dbReference type="NCBI Taxonomy" id="3024400"/>
    <lineage>
        <taxon>Bacteria</taxon>
        <taxon>Pseudomonadati</taxon>
        <taxon>Pseudomonadota</taxon>
        <taxon>Alphaproteobacteria</taxon>
        <taxon>Kordiimonadales</taxon>
        <taxon>Temperatibacteraceae</taxon>
        <taxon>Gimibacter</taxon>
    </lineage>
</organism>
<dbReference type="RefSeq" id="WP_289502625.1">
    <property type="nucleotide sequence ID" value="NZ_CP116805.1"/>
</dbReference>
<protein>
    <submittedName>
        <fullName evidence="2">Uncharacterized protein</fullName>
    </submittedName>
</protein>
<gene>
    <name evidence="2" type="ORF">PH603_11245</name>
</gene>
<feature type="chain" id="PRO_5042167941" evidence="1">
    <location>
        <begin position="25"/>
        <end position="196"/>
    </location>
</feature>
<dbReference type="EMBL" id="CP116805">
    <property type="protein sequence ID" value="WCL53113.1"/>
    <property type="molecule type" value="Genomic_DNA"/>
</dbReference>
<keyword evidence="3" id="KW-1185">Reference proteome</keyword>
<dbReference type="KEGG" id="gso:PH603_11245"/>
<keyword evidence="1" id="KW-0732">Signal</keyword>
<sequence length="196" mass="21107">MKRRVGFAIAGLSVATLAGGIALAGEPASLDSLGSIVRELGGKGAVSDTSFKRMEPAIAPVPHVAPMPAKATEATAACQTAVATSTLRRLEMTRKVAERLSESSRVFDRSVVDVLAIEAEALRNVIKTMSREAAMENWKHGRAEAIAAVSERLARIEEIRAVNIELRALHDEAIAMRDVEEAKAEAHFEHEAHFDE</sequence>
<evidence type="ECO:0000256" key="1">
    <source>
        <dbReference type="SAM" id="SignalP"/>
    </source>
</evidence>
<reference evidence="2" key="1">
    <citation type="submission" date="2023-01" db="EMBL/GenBank/DDBJ databases">
        <title>The genome sequence of Kordiimonadaceae bacterium 6D33.</title>
        <authorList>
            <person name="Liu Y."/>
        </authorList>
    </citation>
    <scope>NUCLEOTIDE SEQUENCE</scope>
    <source>
        <strain evidence="2">6D33</strain>
    </source>
</reference>